<dbReference type="Proteomes" id="UP001501417">
    <property type="component" value="Unassembled WGS sequence"/>
</dbReference>
<accession>A0ABP8RQU0</accession>
<evidence type="ECO:0000313" key="9">
    <source>
        <dbReference type="Proteomes" id="UP001501417"/>
    </source>
</evidence>
<proteinExistence type="predicted"/>
<evidence type="ECO:0000259" key="7">
    <source>
        <dbReference type="Pfam" id="PF02656"/>
    </source>
</evidence>
<keyword evidence="5 6" id="KW-0472">Membrane</keyword>
<evidence type="ECO:0000256" key="4">
    <source>
        <dbReference type="ARBA" id="ARBA00022989"/>
    </source>
</evidence>
<dbReference type="RefSeq" id="WP_264047185.1">
    <property type="nucleotide sequence ID" value="NZ_BAABGF010000035.1"/>
</dbReference>
<dbReference type="InterPro" id="IPR052053">
    <property type="entry name" value="IM_YidH-like"/>
</dbReference>
<evidence type="ECO:0000256" key="3">
    <source>
        <dbReference type="ARBA" id="ARBA00022692"/>
    </source>
</evidence>
<feature type="domain" description="DUF202" evidence="7">
    <location>
        <begin position="15"/>
        <end position="79"/>
    </location>
</feature>
<dbReference type="EMBL" id="BAABGF010000035">
    <property type="protein sequence ID" value="GAA4544935.1"/>
    <property type="molecule type" value="Genomic_DNA"/>
</dbReference>
<keyword evidence="2" id="KW-1003">Cell membrane</keyword>
<dbReference type="Pfam" id="PF02656">
    <property type="entry name" value="DUF202"/>
    <property type="match status" value="1"/>
</dbReference>
<reference evidence="9" key="1">
    <citation type="journal article" date="2019" name="Int. J. Syst. Evol. Microbiol.">
        <title>The Global Catalogue of Microorganisms (GCM) 10K type strain sequencing project: providing services to taxonomists for standard genome sequencing and annotation.</title>
        <authorList>
            <consortium name="The Broad Institute Genomics Platform"/>
            <consortium name="The Broad Institute Genome Sequencing Center for Infectious Disease"/>
            <person name="Wu L."/>
            <person name="Ma J."/>
        </authorList>
    </citation>
    <scope>NUCLEOTIDE SEQUENCE [LARGE SCALE GENOMIC DNA]</scope>
    <source>
        <strain evidence="9">JCM 17782</strain>
    </source>
</reference>
<comment type="subcellular location">
    <subcellularLocation>
        <location evidence="1">Cell membrane</location>
        <topology evidence="1">Multi-pass membrane protein</topology>
    </subcellularLocation>
</comment>
<feature type="transmembrane region" description="Helical" evidence="6">
    <location>
        <begin position="22"/>
        <end position="43"/>
    </location>
</feature>
<feature type="transmembrane region" description="Helical" evidence="6">
    <location>
        <begin position="95"/>
        <end position="117"/>
    </location>
</feature>
<organism evidence="8 9">
    <name type="scientific">Mycobacterium paraffinicum</name>
    <dbReference type="NCBI Taxonomy" id="53378"/>
    <lineage>
        <taxon>Bacteria</taxon>
        <taxon>Bacillati</taxon>
        <taxon>Actinomycetota</taxon>
        <taxon>Actinomycetes</taxon>
        <taxon>Mycobacteriales</taxon>
        <taxon>Mycobacteriaceae</taxon>
        <taxon>Mycobacterium</taxon>
    </lineage>
</organism>
<keyword evidence="3 6" id="KW-0812">Transmembrane</keyword>
<keyword evidence="4 6" id="KW-1133">Transmembrane helix</keyword>
<dbReference type="PANTHER" id="PTHR34187">
    <property type="entry name" value="FGR18P"/>
    <property type="match status" value="1"/>
</dbReference>
<protein>
    <submittedName>
        <fullName evidence="8">YidH family protein</fullName>
    </submittedName>
</protein>
<dbReference type="PANTHER" id="PTHR34187:SF2">
    <property type="entry name" value="DUF202 DOMAIN-CONTAINING PROTEIN"/>
    <property type="match status" value="1"/>
</dbReference>
<keyword evidence="9" id="KW-1185">Reference proteome</keyword>
<dbReference type="InterPro" id="IPR003807">
    <property type="entry name" value="DUF202"/>
</dbReference>
<evidence type="ECO:0000256" key="5">
    <source>
        <dbReference type="ARBA" id="ARBA00023136"/>
    </source>
</evidence>
<feature type="transmembrane region" description="Helical" evidence="6">
    <location>
        <begin position="55"/>
        <end position="74"/>
    </location>
</feature>
<sequence>MADSADEHEPDYRLTFANERTFLAWQRTALGLLAAAVAVVQLVPELGVPGARRVLGVGLALLAILTSGMGLLRWQQADRAMRRGAPLPRHPSPTYLAVGLTVVGLIALALVIVKAVMG</sequence>
<evidence type="ECO:0000256" key="6">
    <source>
        <dbReference type="SAM" id="Phobius"/>
    </source>
</evidence>
<comment type="caution">
    <text evidence="8">The sequence shown here is derived from an EMBL/GenBank/DDBJ whole genome shotgun (WGS) entry which is preliminary data.</text>
</comment>
<gene>
    <name evidence="8" type="ORF">GCM10023161_32260</name>
</gene>
<evidence type="ECO:0000256" key="1">
    <source>
        <dbReference type="ARBA" id="ARBA00004651"/>
    </source>
</evidence>
<evidence type="ECO:0000256" key="2">
    <source>
        <dbReference type="ARBA" id="ARBA00022475"/>
    </source>
</evidence>
<name>A0ABP8RQU0_9MYCO</name>
<evidence type="ECO:0000313" key="8">
    <source>
        <dbReference type="EMBL" id="GAA4544935.1"/>
    </source>
</evidence>